<proteinExistence type="predicted"/>
<name>A0A1E8GKP9_9LACT</name>
<dbReference type="STRING" id="1859473.BG261_05390"/>
<reference evidence="2" key="1">
    <citation type="submission" date="2016-09" db="EMBL/GenBank/DDBJ databases">
        <title>Draft genome sequence of a novel species of the family Streptococcaceae isolated from flowers.</title>
        <authorList>
            <person name="Chuah L.-O."/>
            <person name="Yap K.-P."/>
            <person name="Thong K.L."/>
            <person name="Liong M.T."/>
            <person name="Ahmad R."/>
            <person name="Rusul G."/>
        </authorList>
    </citation>
    <scope>NUCLEOTIDE SEQUENCE [LARGE SCALE GENOMIC DNA]</scope>
    <source>
        <strain evidence="2">DF1</strain>
    </source>
</reference>
<evidence type="ECO:0000313" key="2">
    <source>
        <dbReference type="Proteomes" id="UP000178622"/>
    </source>
</evidence>
<dbReference type="OrthoDB" id="1757733at2"/>
<dbReference type="EMBL" id="MKIR01000023">
    <property type="protein sequence ID" value="OFI48824.1"/>
    <property type="molecule type" value="Genomic_DNA"/>
</dbReference>
<sequence length="91" mass="10430">MLKIKIAGYTIEVVEDENILANESRIGEYSSYEQKIKLHPGLTEQQKNETLIHEVLEAINDIYELGLEHDEQLCKLSVAIHQIIVDNNNII</sequence>
<protein>
    <submittedName>
        <fullName evidence="1">Uncharacterized protein</fullName>
    </submittedName>
</protein>
<keyword evidence="2" id="KW-1185">Reference proteome</keyword>
<organism evidence="1 2">
    <name type="scientific">Floricoccus tropicus</name>
    <dbReference type="NCBI Taxonomy" id="1859473"/>
    <lineage>
        <taxon>Bacteria</taxon>
        <taxon>Bacillati</taxon>
        <taxon>Bacillota</taxon>
        <taxon>Bacilli</taxon>
        <taxon>Lactobacillales</taxon>
        <taxon>Streptococcaceae</taxon>
        <taxon>Floricoccus</taxon>
    </lineage>
</organism>
<dbReference type="Proteomes" id="UP000178622">
    <property type="component" value="Unassembled WGS sequence"/>
</dbReference>
<comment type="caution">
    <text evidence="1">The sequence shown here is derived from an EMBL/GenBank/DDBJ whole genome shotgun (WGS) entry which is preliminary data.</text>
</comment>
<gene>
    <name evidence="1" type="ORF">BG261_05390</name>
</gene>
<evidence type="ECO:0000313" key="1">
    <source>
        <dbReference type="EMBL" id="OFI48824.1"/>
    </source>
</evidence>
<accession>A0A1E8GKP9</accession>
<dbReference type="AlphaFoldDB" id="A0A1E8GKP9"/>